<dbReference type="Gene3D" id="1.10.30.40">
    <property type="entry name" value="Ethanolamine ammonia-lyase light chain (EutC), N-terminal domain"/>
    <property type="match status" value="1"/>
</dbReference>
<evidence type="ECO:0000313" key="6">
    <source>
        <dbReference type="EMBL" id="OZI35103.1"/>
    </source>
</evidence>
<dbReference type="InterPro" id="IPR042255">
    <property type="entry name" value="EutC_N"/>
</dbReference>
<dbReference type="Pfam" id="PF05985">
    <property type="entry name" value="EutC"/>
    <property type="match status" value="1"/>
</dbReference>
<proteinExistence type="inferred from homology"/>
<dbReference type="InterPro" id="IPR042251">
    <property type="entry name" value="EutC_C"/>
</dbReference>
<evidence type="ECO:0000256" key="2">
    <source>
        <dbReference type="ARBA" id="ARBA00023239"/>
    </source>
</evidence>
<accession>A0A261SFI5</accession>
<dbReference type="GO" id="GO:0031471">
    <property type="term" value="C:ethanolamine degradation polyhedral organelle"/>
    <property type="evidence" value="ECO:0007669"/>
    <property type="project" value="UniProtKB-UniRule"/>
</dbReference>
<feature type="binding site" evidence="5">
    <location>
        <position position="170"/>
    </location>
    <ligand>
        <name>adenosylcob(III)alamin</name>
        <dbReference type="ChEBI" id="CHEBI:18408"/>
    </ligand>
</feature>
<keyword evidence="3 5" id="KW-0170">Cobalt</keyword>
<dbReference type="Proteomes" id="UP000216020">
    <property type="component" value="Unassembled WGS sequence"/>
</dbReference>
<keyword evidence="2 5" id="KW-0456">Lyase</keyword>
<evidence type="ECO:0000256" key="1">
    <source>
        <dbReference type="ARBA" id="ARBA00022628"/>
    </source>
</evidence>
<reference evidence="7" key="1">
    <citation type="submission" date="2017-05" db="EMBL/GenBank/DDBJ databases">
        <title>Complete and WGS of Bordetella genogroups.</title>
        <authorList>
            <person name="Spilker T."/>
            <person name="Lipuma J."/>
        </authorList>
    </citation>
    <scope>NUCLEOTIDE SEQUENCE [LARGE SCALE GENOMIC DNA]</scope>
    <source>
        <strain evidence="7">AU16122</strain>
    </source>
</reference>
<dbReference type="PANTHER" id="PTHR39330">
    <property type="entry name" value="ETHANOLAMINE AMMONIA-LYASE LIGHT CHAIN"/>
    <property type="match status" value="1"/>
</dbReference>
<feature type="binding site" evidence="5">
    <location>
        <position position="191"/>
    </location>
    <ligand>
        <name>adenosylcob(III)alamin</name>
        <dbReference type="ChEBI" id="CHEBI:18408"/>
    </ligand>
</feature>
<dbReference type="EC" id="4.3.1.7" evidence="5"/>
<dbReference type="OrthoDB" id="114248at2"/>
<comment type="catalytic activity">
    <reaction evidence="5">
        <text>ethanolamine = acetaldehyde + NH4(+)</text>
        <dbReference type="Rhea" id="RHEA:15313"/>
        <dbReference type="ChEBI" id="CHEBI:15343"/>
        <dbReference type="ChEBI" id="CHEBI:28938"/>
        <dbReference type="ChEBI" id="CHEBI:57603"/>
        <dbReference type="EC" id="4.3.1.7"/>
    </reaction>
</comment>
<dbReference type="PANTHER" id="PTHR39330:SF1">
    <property type="entry name" value="ETHANOLAMINE AMMONIA-LYASE SMALL SUBUNIT"/>
    <property type="match status" value="1"/>
</dbReference>
<evidence type="ECO:0000256" key="4">
    <source>
        <dbReference type="ARBA" id="ARBA00024446"/>
    </source>
</evidence>
<name>A0A261SFI5_9BORD</name>
<feature type="binding site" evidence="5">
    <location>
        <position position="220"/>
    </location>
    <ligand>
        <name>adenosylcob(III)alamin</name>
        <dbReference type="ChEBI" id="CHEBI:18408"/>
    </ligand>
</feature>
<keyword evidence="4 5" id="KW-1283">Bacterial microcompartment</keyword>
<dbReference type="RefSeq" id="WP_094854106.1">
    <property type="nucleotide sequence ID" value="NZ_NEVM01000002.1"/>
</dbReference>
<sequence length="258" mass="27902">MKDRRPDLPGTGIDTGTAAAAPLWQRLRQLTAARIGLPRSGASLATESLLDFRLSHARARDAVHAALDTDALRADLLPLGLPVLHCRTEAAQRQQYLLRPDLGRRLDADSRDRLASSGHRGLDLCIVVADGLSATAAQHHAAPLLEHLVPLLRDEGWLLAPLVLLEQGRVAAGDDIGEALDVKCMIILVGERPGLTSPDSLGAYMTWMPRVGRTDAERNCVSNIRPQGFALPDAARKIAYLAGRMRAEECSGVRLKDD</sequence>
<keyword evidence="7" id="KW-1185">Reference proteome</keyword>
<keyword evidence="1 5" id="KW-0846">Cobalamin</keyword>
<dbReference type="GO" id="GO:0006520">
    <property type="term" value="P:amino acid metabolic process"/>
    <property type="evidence" value="ECO:0007669"/>
    <property type="project" value="InterPro"/>
</dbReference>
<evidence type="ECO:0000256" key="5">
    <source>
        <dbReference type="HAMAP-Rule" id="MF_00601"/>
    </source>
</evidence>
<dbReference type="EMBL" id="NEVM01000002">
    <property type="protein sequence ID" value="OZI35103.1"/>
    <property type="molecule type" value="Genomic_DNA"/>
</dbReference>
<dbReference type="AlphaFoldDB" id="A0A261SFI5"/>
<organism evidence="6 7">
    <name type="scientific">Bordetella genomosp. 10</name>
    <dbReference type="NCBI Taxonomy" id="1416804"/>
    <lineage>
        <taxon>Bacteria</taxon>
        <taxon>Pseudomonadati</taxon>
        <taxon>Pseudomonadota</taxon>
        <taxon>Betaproteobacteria</taxon>
        <taxon>Burkholderiales</taxon>
        <taxon>Alcaligenaceae</taxon>
        <taxon>Bordetella</taxon>
    </lineage>
</organism>
<comment type="subunit">
    <text evidence="5">The basic unit is a heterodimer which dimerizes to form tetramers. The heterotetramers trimerize; 6 large subunits form a core ring with 6 small subunits projecting outwards.</text>
</comment>
<dbReference type="GO" id="GO:0031419">
    <property type="term" value="F:cobalamin binding"/>
    <property type="evidence" value="ECO:0007669"/>
    <property type="project" value="UniProtKB-UniRule"/>
</dbReference>
<dbReference type="InterPro" id="IPR009246">
    <property type="entry name" value="EutC"/>
</dbReference>
<dbReference type="GO" id="GO:0009350">
    <property type="term" value="C:ethanolamine ammonia-lyase complex"/>
    <property type="evidence" value="ECO:0007669"/>
    <property type="project" value="UniProtKB-UniRule"/>
</dbReference>
<dbReference type="Gene3D" id="3.40.50.11240">
    <property type="entry name" value="Ethanolamine ammonia-lyase light chain (EutC)"/>
    <property type="match status" value="1"/>
</dbReference>
<dbReference type="GO" id="GO:0046336">
    <property type="term" value="P:ethanolamine catabolic process"/>
    <property type="evidence" value="ECO:0007669"/>
    <property type="project" value="UniProtKB-UniRule"/>
</dbReference>
<comment type="function">
    <text evidence="5">Catalyzes the deamination of various vicinal amino-alcohols to oxo compounds. Allows this organism to utilize ethanolamine as the sole source of nitrogen and carbon in the presence of external vitamin B12.</text>
</comment>
<comment type="cofactor">
    <cofactor evidence="5">
        <name>adenosylcob(III)alamin</name>
        <dbReference type="ChEBI" id="CHEBI:18408"/>
    </cofactor>
    <text evidence="5">Binds between the large and small subunits.</text>
</comment>
<evidence type="ECO:0000313" key="7">
    <source>
        <dbReference type="Proteomes" id="UP000216020"/>
    </source>
</evidence>
<dbReference type="PIRSF" id="PIRSF018982">
    <property type="entry name" value="EutC"/>
    <property type="match status" value="1"/>
</dbReference>
<comment type="caution">
    <text evidence="6">The sequence shown here is derived from an EMBL/GenBank/DDBJ whole genome shotgun (WGS) entry which is preliminary data.</text>
</comment>
<comment type="pathway">
    <text evidence="5">Amine and polyamine degradation; ethanolamine degradation.</text>
</comment>
<dbReference type="UniPathway" id="UPA00560"/>
<protein>
    <recommendedName>
        <fullName evidence="5">Ethanolamine ammonia-lyase small subunit</fullName>
        <shortName evidence="5">EAL small subunit</shortName>
        <ecNumber evidence="5">4.3.1.7</ecNumber>
    </recommendedName>
</protein>
<dbReference type="HAMAP" id="MF_00601">
    <property type="entry name" value="EutC"/>
    <property type="match status" value="1"/>
</dbReference>
<evidence type="ECO:0000256" key="3">
    <source>
        <dbReference type="ARBA" id="ARBA00023285"/>
    </source>
</evidence>
<gene>
    <name evidence="5" type="primary">eutC</name>
    <name evidence="6" type="ORF">CAL29_15070</name>
</gene>
<comment type="subcellular location">
    <subcellularLocation>
        <location evidence="5">Bacterial microcompartment</location>
    </subcellularLocation>
</comment>
<dbReference type="GO" id="GO:0008851">
    <property type="term" value="F:ethanolamine ammonia-lyase activity"/>
    <property type="evidence" value="ECO:0007669"/>
    <property type="project" value="UniProtKB-UniRule"/>
</dbReference>
<comment type="similarity">
    <text evidence="5">Belongs to the EutC family.</text>
</comment>
<dbReference type="NCBIfam" id="NF003971">
    <property type="entry name" value="PRK05465.1"/>
    <property type="match status" value="1"/>
</dbReference>